<dbReference type="EMBL" id="BOOA01000126">
    <property type="protein sequence ID" value="GIH29430.1"/>
    <property type="molecule type" value="Genomic_DNA"/>
</dbReference>
<evidence type="ECO:0000256" key="1">
    <source>
        <dbReference type="SAM" id="MobiDB-lite"/>
    </source>
</evidence>
<evidence type="ECO:0000313" key="2">
    <source>
        <dbReference type="EMBL" id="GIH29430.1"/>
    </source>
</evidence>
<organism evidence="2 3">
    <name type="scientific">Acrocarpospora phusangensis</name>
    <dbReference type="NCBI Taxonomy" id="1070424"/>
    <lineage>
        <taxon>Bacteria</taxon>
        <taxon>Bacillati</taxon>
        <taxon>Actinomycetota</taxon>
        <taxon>Actinomycetes</taxon>
        <taxon>Streptosporangiales</taxon>
        <taxon>Streptosporangiaceae</taxon>
        <taxon>Acrocarpospora</taxon>
    </lineage>
</organism>
<name>A0A919QL20_9ACTN</name>
<feature type="region of interest" description="Disordered" evidence="1">
    <location>
        <begin position="342"/>
        <end position="361"/>
    </location>
</feature>
<gene>
    <name evidence="2" type="ORF">Aph01nite_77400</name>
</gene>
<evidence type="ECO:0000313" key="3">
    <source>
        <dbReference type="Proteomes" id="UP000640052"/>
    </source>
</evidence>
<protein>
    <submittedName>
        <fullName evidence="2">Uncharacterized protein</fullName>
    </submittedName>
</protein>
<sequence>MEHQRILADTAALARARGWATVTAFTGSLQDPADRTLTLYASAGTDSTPLRAWLESAGHPVTTGDLESAPTLTANRVIVALQCGQLLTPEAVEAATAMLARPSPTVRVVMVGAEALAGPGDLQVVERSAWRLLVGDPDEEWAGQNLAERGCLLWSGTALTPRVERDRELLTAWANTPGEDLIGGARAAYALALADREHADQQAAASTREQRHLASTRTTVAEAGQRLLRRLDSDLLTYERQVAASLQMLEQDLVNGLEAYLSRHRQQLSDSGAVAVVNRYYEQGVQRWRRTNAAAFSARVAQINSETADLLDDVDWDLVNRVAPHASGRTYPGVLADGVQLTPDTDTSDPRMAASWRPPEKSSELPMTLVGGALTGAVALTFGVGLLPAAALGTLGATGTHLVGRYLRGGQAEQEIAVQARGAIVASVATVRQTAAERIKRSLAASKRQMAWHFDRLDQALDQASPEPDDTAGDQLRALRQRL</sequence>
<reference evidence="2" key="1">
    <citation type="submission" date="2021-01" db="EMBL/GenBank/DDBJ databases">
        <title>Whole genome shotgun sequence of Acrocarpospora phusangensis NBRC 108782.</title>
        <authorList>
            <person name="Komaki H."/>
            <person name="Tamura T."/>
        </authorList>
    </citation>
    <scope>NUCLEOTIDE SEQUENCE</scope>
    <source>
        <strain evidence="2">NBRC 108782</strain>
    </source>
</reference>
<accession>A0A919QL20</accession>
<proteinExistence type="predicted"/>
<dbReference type="AlphaFoldDB" id="A0A919QL20"/>
<comment type="caution">
    <text evidence="2">The sequence shown here is derived from an EMBL/GenBank/DDBJ whole genome shotgun (WGS) entry which is preliminary data.</text>
</comment>
<keyword evidence="3" id="KW-1185">Reference proteome</keyword>
<dbReference type="Proteomes" id="UP000640052">
    <property type="component" value="Unassembled WGS sequence"/>
</dbReference>
<dbReference type="RefSeq" id="WP_204046039.1">
    <property type="nucleotide sequence ID" value="NZ_BOOA01000126.1"/>
</dbReference>